<evidence type="ECO:0000256" key="8">
    <source>
        <dbReference type="SAM" id="Phobius"/>
    </source>
</evidence>
<dbReference type="EMBL" id="JAMYWD010000003">
    <property type="protein sequence ID" value="KAJ4975132.1"/>
    <property type="molecule type" value="Genomic_DNA"/>
</dbReference>
<reference evidence="9" key="1">
    <citation type="journal article" date="2023" name="Plant J.">
        <title>The genome of the king protea, Protea cynaroides.</title>
        <authorList>
            <person name="Chang J."/>
            <person name="Duong T.A."/>
            <person name="Schoeman C."/>
            <person name="Ma X."/>
            <person name="Roodt D."/>
            <person name="Barker N."/>
            <person name="Li Z."/>
            <person name="Van de Peer Y."/>
            <person name="Mizrachi E."/>
        </authorList>
    </citation>
    <scope>NUCLEOTIDE SEQUENCE</scope>
    <source>
        <tissue evidence="9">Young leaves</tissue>
    </source>
</reference>
<dbReference type="GO" id="GO:0030001">
    <property type="term" value="P:metal ion transport"/>
    <property type="evidence" value="ECO:0007669"/>
    <property type="project" value="UniProtKB-ARBA"/>
</dbReference>
<feature type="transmembrane region" description="Helical" evidence="8">
    <location>
        <begin position="293"/>
        <end position="317"/>
    </location>
</feature>
<accession>A0A9Q0QX89</accession>
<evidence type="ECO:0000313" key="10">
    <source>
        <dbReference type="Proteomes" id="UP001141806"/>
    </source>
</evidence>
<comment type="similarity">
    <text evidence="2">Belongs to the TrkH potassium transport family. HKT (TC 2.A.38.3) subfamily.</text>
</comment>
<evidence type="ECO:0000256" key="1">
    <source>
        <dbReference type="ARBA" id="ARBA00004141"/>
    </source>
</evidence>
<feature type="transmembrane region" description="Helical" evidence="8">
    <location>
        <begin position="236"/>
        <end position="260"/>
    </location>
</feature>
<dbReference type="GO" id="GO:0005886">
    <property type="term" value="C:plasma membrane"/>
    <property type="evidence" value="ECO:0007669"/>
    <property type="project" value="TreeGrafter"/>
</dbReference>
<dbReference type="PANTHER" id="PTHR31064">
    <property type="entry name" value="POTASSIUM TRANSPORT PROTEIN DDB_G0292412-RELATED"/>
    <property type="match status" value="1"/>
</dbReference>
<evidence type="ECO:0000313" key="9">
    <source>
        <dbReference type="EMBL" id="KAJ4975132.1"/>
    </source>
</evidence>
<comment type="caution">
    <text evidence="9">The sequence shown here is derived from an EMBL/GenBank/DDBJ whole genome shotgun (WGS) entry which is preliminary data.</text>
</comment>
<comment type="subcellular location">
    <subcellularLocation>
        <location evidence="1">Membrane</location>
        <topology evidence="1">Multi-pass membrane protein</topology>
    </subcellularLocation>
</comment>
<evidence type="ECO:0000256" key="3">
    <source>
        <dbReference type="ARBA" id="ARBA00022448"/>
    </source>
</evidence>
<protein>
    <recommendedName>
        <fullName evidence="11">Sodium transporter HKT1</fullName>
    </recommendedName>
</protein>
<gene>
    <name evidence="9" type="ORF">NE237_000238</name>
</gene>
<dbReference type="Pfam" id="PF02386">
    <property type="entry name" value="TrkH"/>
    <property type="match status" value="1"/>
</dbReference>
<evidence type="ECO:0000256" key="4">
    <source>
        <dbReference type="ARBA" id="ARBA00022692"/>
    </source>
</evidence>
<dbReference type="OrthoDB" id="9999863at2759"/>
<keyword evidence="5 8" id="KW-1133">Transmembrane helix</keyword>
<name>A0A9Q0QX89_9MAGN</name>
<evidence type="ECO:0000256" key="5">
    <source>
        <dbReference type="ARBA" id="ARBA00022989"/>
    </source>
</evidence>
<feature type="transmembrane region" description="Helical" evidence="8">
    <location>
        <begin position="352"/>
        <end position="375"/>
    </location>
</feature>
<dbReference type="Proteomes" id="UP001141806">
    <property type="component" value="Unassembled WGS sequence"/>
</dbReference>
<feature type="transmembrane region" description="Helical" evidence="8">
    <location>
        <begin position="15"/>
        <end position="36"/>
    </location>
</feature>
<keyword evidence="3" id="KW-0813">Transport</keyword>
<sequence length="506" mass="57666">MPSFHRFLVFRVNPLWIQLCYFVCVSALGFVVLKVLKPKGVESFMPKDLDMYFMSVSATTVSSMSTVEMEVFSNTQLIVLTILMVLGGEVFVSVMGLHWLSFTFKKQQTENKVDSVCSDLGSSEIELGVVSLNDVESKTSGKEDRYAINTSFSEDFRLNSIRYLGYVIWCYFLVIHVVGVQLISVYLIFVPSARKVLKNKGLHKLTFSVFTTVSTFTNCGFIPTNENMMVFNKNSGLLLLLIPQILLGNTMYPPCLRFLIWVLGRLTKRGEFNYLLKNFHHIRYKHLLPFRHSCLLVVTVFGFIVVQFLLFCCMEWNSEALKGLNTYEKLVAALFQSVNSRHSGESVVDLSIISPAILVLSVIMMYLPPYTTFLPTKNDERSGRSREKEKRRKGQLVENIVFSQLSYLAVFIILICITERKQLKDDPLNFSVVNIVVEVISAYGNVGFSMGYSCERQLNPDASCKDAWYGFTGRWSDKGKMILILVMFLGRLKKFNMEGGKAWKLL</sequence>
<evidence type="ECO:0008006" key="11">
    <source>
        <dbReference type="Google" id="ProtNLM"/>
    </source>
</evidence>
<keyword evidence="4 8" id="KW-0812">Transmembrane</keyword>
<feature type="transmembrane region" description="Helical" evidence="8">
    <location>
        <begin position="166"/>
        <end position="190"/>
    </location>
</feature>
<dbReference type="AlphaFoldDB" id="A0A9Q0QX89"/>
<proteinExistence type="inferred from homology"/>
<feature type="transmembrane region" description="Helical" evidence="8">
    <location>
        <begin position="202"/>
        <end position="224"/>
    </location>
</feature>
<feature type="transmembrane region" description="Helical" evidence="8">
    <location>
        <begin position="77"/>
        <end position="100"/>
    </location>
</feature>
<feature type="transmembrane region" description="Helical" evidence="8">
    <location>
        <begin position="396"/>
        <end position="415"/>
    </location>
</feature>
<dbReference type="PANTHER" id="PTHR31064:SF30">
    <property type="entry name" value="HIGH-AFFINITY POTASSIUM TRANSPORT PROTEIN-RELATED"/>
    <property type="match status" value="1"/>
</dbReference>
<evidence type="ECO:0000256" key="2">
    <source>
        <dbReference type="ARBA" id="ARBA00010864"/>
    </source>
</evidence>
<keyword evidence="6" id="KW-0406">Ion transport</keyword>
<keyword evidence="10" id="KW-1185">Reference proteome</keyword>
<dbReference type="InterPro" id="IPR051143">
    <property type="entry name" value="TrkH_K-transport"/>
</dbReference>
<dbReference type="InterPro" id="IPR003445">
    <property type="entry name" value="Cat_transpt"/>
</dbReference>
<keyword evidence="7 8" id="KW-0472">Membrane</keyword>
<evidence type="ECO:0000256" key="7">
    <source>
        <dbReference type="ARBA" id="ARBA00023136"/>
    </source>
</evidence>
<organism evidence="9 10">
    <name type="scientific">Protea cynaroides</name>
    <dbReference type="NCBI Taxonomy" id="273540"/>
    <lineage>
        <taxon>Eukaryota</taxon>
        <taxon>Viridiplantae</taxon>
        <taxon>Streptophyta</taxon>
        <taxon>Embryophyta</taxon>
        <taxon>Tracheophyta</taxon>
        <taxon>Spermatophyta</taxon>
        <taxon>Magnoliopsida</taxon>
        <taxon>Proteales</taxon>
        <taxon>Proteaceae</taxon>
        <taxon>Protea</taxon>
    </lineage>
</organism>
<dbReference type="GO" id="GO:0008324">
    <property type="term" value="F:monoatomic cation transmembrane transporter activity"/>
    <property type="evidence" value="ECO:0007669"/>
    <property type="project" value="InterPro"/>
</dbReference>
<evidence type="ECO:0000256" key="6">
    <source>
        <dbReference type="ARBA" id="ARBA00023065"/>
    </source>
</evidence>